<keyword evidence="5" id="KW-0460">Magnesium</keyword>
<dbReference type="SUPFAM" id="SSF53067">
    <property type="entry name" value="Actin-like ATPase domain"/>
    <property type="match status" value="2"/>
</dbReference>
<accession>A0A8J4GV95</accession>
<dbReference type="GO" id="GO:0005524">
    <property type="term" value="F:ATP binding"/>
    <property type="evidence" value="ECO:0007669"/>
    <property type="project" value="UniProtKB-KW"/>
</dbReference>
<dbReference type="PANTHER" id="PTHR21060:SF15">
    <property type="entry name" value="ACETATE KINASE-RELATED"/>
    <property type="match status" value="1"/>
</dbReference>
<protein>
    <recommendedName>
        <fullName evidence="5">Probable acetate kinase</fullName>
        <ecNumber evidence="5">2.7.2.1</ecNumber>
    </recommendedName>
    <alternativeName>
        <fullName evidence="5">Acetokinase</fullName>
    </alternativeName>
</protein>
<feature type="binding site" evidence="5">
    <location>
        <position position="30"/>
    </location>
    <ligand>
        <name>Mg(2+)</name>
        <dbReference type="ChEBI" id="CHEBI:18420"/>
    </ligand>
</feature>
<dbReference type="GO" id="GO:0000287">
    <property type="term" value="F:magnesium ion binding"/>
    <property type="evidence" value="ECO:0007669"/>
    <property type="project" value="UniProtKB-UniRule"/>
</dbReference>
<dbReference type="CDD" id="cd24010">
    <property type="entry name" value="ASKHA_NBD_AcK_PK"/>
    <property type="match status" value="1"/>
</dbReference>
<keyword evidence="3 5" id="KW-0418">Kinase</keyword>
<dbReference type="EMBL" id="BNCQ01000070">
    <property type="protein sequence ID" value="GIM15894.1"/>
    <property type="molecule type" value="Genomic_DNA"/>
</dbReference>
<dbReference type="UniPathway" id="UPA00340">
    <property type="reaction ID" value="UER00458"/>
</dbReference>
<dbReference type="EMBL" id="BNCP01000071">
    <property type="protein sequence ID" value="GIL91923.1"/>
    <property type="molecule type" value="Genomic_DNA"/>
</dbReference>
<comment type="similarity">
    <text evidence="5">Belongs to the acetokinase family.</text>
</comment>
<evidence type="ECO:0000256" key="3">
    <source>
        <dbReference type="ARBA" id="ARBA00022777"/>
    </source>
</evidence>
<dbReference type="PROSITE" id="PS01076">
    <property type="entry name" value="ACETATE_KINASE_2"/>
    <property type="match status" value="1"/>
</dbReference>
<dbReference type="Proteomes" id="UP000722791">
    <property type="component" value="Unassembled WGS sequence"/>
</dbReference>
<keyword evidence="1 5" id="KW-0808">Transferase</keyword>
<evidence type="ECO:0000313" key="6">
    <source>
        <dbReference type="EMBL" id="GIL91923.1"/>
    </source>
</evidence>
<comment type="pathway">
    <text evidence="5">Metabolic intermediate biosynthesis; acetyl-CoA biosynthesis; acetyl-CoA from acetate: step 1/2.</text>
</comment>
<dbReference type="PIRSF" id="PIRSF000722">
    <property type="entry name" value="Acetate_prop_kin"/>
    <property type="match status" value="1"/>
</dbReference>
<dbReference type="InterPro" id="IPR004372">
    <property type="entry name" value="Ac/propionate_kinase"/>
</dbReference>
<dbReference type="AlphaFoldDB" id="A0A8J4GV95"/>
<proteinExistence type="inferred from homology"/>
<feature type="site" description="Transition state stabilizer" evidence="5">
    <location>
        <position position="267"/>
    </location>
</feature>
<keyword evidence="9" id="KW-1185">Reference proteome</keyword>
<feature type="site" description="Transition state stabilizer" evidence="5">
    <location>
        <position position="206"/>
    </location>
</feature>
<reference evidence="7" key="1">
    <citation type="journal article" date="2021" name="Proc. Natl. Acad. Sci. U.S.A.">
        <title>Three genomes in the algal genus Volvox reveal the fate of a haploid sex-determining region after a transition to homothallism.</title>
        <authorList>
            <person name="Yamamoto K."/>
            <person name="Hamaji T."/>
            <person name="Kawai-Toyooka H."/>
            <person name="Matsuzaki R."/>
            <person name="Takahashi F."/>
            <person name="Nishimura Y."/>
            <person name="Kawachi M."/>
            <person name="Noguchi H."/>
            <person name="Minakuchi Y."/>
            <person name="Umen J.G."/>
            <person name="Toyoda A."/>
            <person name="Nozaki H."/>
        </authorList>
    </citation>
    <scope>NUCLEOTIDE SEQUENCE</scope>
    <source>
        <strain evidence="7">NIES-3785</strain>
        <strain evidence="6">NIES-3786</strain>
    </source>
</reference>
<feature type="binding site" evidence="5">
    <location>
        <position position="37"/>
    </location>
    <ligand>
        <name>ATP</name>
        <dbReference type="ChEBI" id="CHEBI:30616"/>
    </ligand>
</feature>
<dbReference type="Proteomes" id="UP000747110">
    <property type="component" value="Unassembled WGS sequence"/>
</dbReference>
<feature type="binding site" evidence="5">
    <location>
        <begin position="234"/>
        <end position="238"/>
    </location>
    <ligand>
        <name>ATP</name>
        <dbReference type="ChEBI" id="CHEBI:30616"/>
    </ligand>
</feature>
<dbReference type="GO" id="GO:0006083">
    <property type="term" value="P:acetate metabolic process"/>
    <property type="evidence" value="ECO:0007669"/>
    <property type="project" value="TreeGrafter"/>
</dbReference>
<feature type="binding site" evidence="5">
    <location>
        <begin position="308"/>
        <end position="310"/>
    </location>
    <ligand>
        <name>ATP</name>
        <dbReference type="ChEBI" id="CHEBI:30616"/>
    </ligand>
</feature>
<keyword evidence="2 5" id="KW-0547">Nucleotide-binding</keyword>
<name>A0A8J4GV95_9CHLO</name>
<evidence type="ECO:0000256" key="1">
    <source>
        <dbReference type="ARBA" id="ARBA00022679"/>
    </source>
</evidence>
<dbReference type="InterPro" id="IPR000890">
    <property type="entry name" value="Aliphatic_acid_kin_short-chain"/>
</dbReference>
<evidence type="ECO:0000313" key="7">
    <source>
        <dbReference type="EMBL" id="GIM15894.1"/>
    </source>
</evidence>
<evidence type="ECO:0000256" key="4">
    <source>
        <dbReference type="ARBA" id="ARBA00022840"/>
    </source>
</evidence>
<feature type="binding site" evidence="5">
    <location>
        <position position="412"/>
    </location>
    <ligand>
        <name>Mg(2+)</name>
        <dbReference type="ChEBI" id="CHEBI:18420"/>
    </ligand>
</feature>
<organism evidence="7 8">
    <name type="scientific">Volvox reticuliferus</name>
    <dbReference type="NCBI Taxonomy" id="1737510"/>
    <lineage>
        <taxon>Eukaryota</taxon>
        <taxon>Viridiplantae</taxon>
        <taxon>Chlorophyta</taxon>
        <taxon>core chlorophytes</taxon>
        <taxon>Chlorophyceae</taxon>
        <taxon>CS clade</taxon>
        <taxon>Chlamydomonadales</taxon>
        <taxon>Volvocaceae</taxon>
        <taxon>Volvox</taxon>
    </lineage>
</organism>
<feature type="binding site" evidence="5">
    <location>
        <begin position="357"/>
        <end position="361"/>
    </location>
    <ligand>
        <name>ATP</name>
        <dbReference type="ChEBI" id="CHEBI:30616"/>
    </ligand>
</feature>
<dbReference type="InterPro" id="IPR043129">
    <property type="entry name" value="ATPase_NBD"/>
</dbReference>
<dbReference type="InterPro" id="IPR023865">
    <property type="entry name" value="Aliphatic_acid_kinase_CS"/>
</dbReference>
<dbReference type="NCBIfam" id="TIGR00016">
    <property type="entry name" value="ackA"/>
    <property type="match status" value="1"/>
</dbReference>
<dbReference type="OrthoDB" id="67445at2759"/>
<keyword evidence="5" id="KW-0479">Metal-binding</keyword>
<sequence>MLTSRPPFGQVPTRSNISGTALKPKLLVLNAGSSSLKFKIFGVEPLVAGMGGMFDRIGDSANCTLKASAPDPLGGKARKWELKLPASDHTSALQEILGFISENVSGSFSREVVAVGHRVVHGLDISAPVLLDTAAIDRIREAAVFAPLHNPAGLQGIEAAQRVFEGVPQVAVFDTAFHATMPPYAYVYGIPYELYDKHQIRRYGFHGTSHKYLVDQAAAMLGKSVSETNVITCHLGNGSSVAAVQNGRCVDTSMGMTPLEGLLMGTRCGDVDPAVVLHIESQLGLSAKETDNLLNKKSGLLGVTGSSDLRAVIEAAHKGEARAQLGLDMLVHRIKKYIGAYTAVLGGKVDAVIFSAGIGENSSLLRGLVLEGLQGLGMEVDSELNQQAVGGRQGDISAPGSRVKLLVIPTDEELSIAQQTLQVVGTGSTNAAAGAGAMAA</sequence>
<feature type="active site" description="Proton donor/acceptor" evidence="5">
    <location>
        <position position="174"/>
    </location>
</feature>
<dbReference type="Pfam" id="PF00871">
    <property type="entry name" value="Acetate_kinase"/>
    <property type="match status" value="1"/>
</dbReference>
<dbReference type="GO" id="GO:0006085">
    <property type="term" value="P:acetyl-CoA biosynthetic process"/>
    <property type="evidence" value="ECO:0007669"/>
    <property type="project" value="UniProtKB-UniRule"/>
</dbReference>
<evidence type="ECO:0000256" key="5">
    <source>
        <dbReference type="HAMAP-Rule" id="MF_03131"/>
    </source>
</evidence>
<evidence type="ECO:0000313" key="8">
    <source>
        <dbReference type="Proteomes" id="UP000722791"/>
    </source>
</evidence>
<comment type="cofactor">
    <cofactor evidence="5">
        <name>Mg(2+)</name>
        <dbReference type="ChEBI" id="CHEBI:18420"/>
    </cofactor>
</comment>
<comment type="catalytic activity">
    <reaction evidence="5">
        <text>acetate + ATP = acetyl phosphate + ADP</text>
        <dbReference type="Rhea" id="RHEA:11352"/>
        <dbReference type="ChEBI" id="CHEBI:22191"/>
        <dbReference type="ChEBI" id="CHEBI:30089"/>
        <dbReference type="ChEBI" id="CHEBI:30616"/>
        <dbReference type="ChEBI" id="CHEBI:456216"/>
        <dbReference type="EC" id="2.7.2.1"/>
    </reaction>
</comment>
<dbReference type="HAMAP" id="MF_00020">
    <property type="entry name" value="Acetate_kinase"/>
    <property type="match status" value="1"/>
</dbReference>
<gene>
    <name evidence="6" type="ORF">Vretifemale_19621</name>
    <name evidence="7" type="ORF">Vretimale_18625</name>
</gene>
<keyword evidence="4 5" id="KW-0067">ATP-binding</keyword>
<dbReference type="PROSITE" id="PS01075">
    <property type="entry name" value="ACETATE_KINASE_1"/>
    <property type="match status" value="1"/>
</dbReference>
<dbReference type="PRINTS" id="PR00471">
    <property type="entry name" value="ACETATEKNASE"/>
</dbReference>
<dbReference type="Gene3D" id="3.30.420.40">
    <property type="match status" value="2"/>
</dbReference>
<dbReference type="EC" id="2.7.2.1" evidence="5"/>
<comment type="caution">
    <text evidence="7">The sequence shown here is derived from an EMBL/GenBank/DDBJ whole genome shotgun (WGS) entry which is preliminary data.</text>
</comment>
<dbReference type="GO" id="GO:0008776">
    <property type="term" value="F:acetate kinase activity"/>
    <property type="evidence" value="ECO:0007669"/>
    <property type="project" value="UniProtKB-UniRule"/>
</dbReference>
<dbReference type="PANTHER" id="PTHR21060">
    <property type="entry name" value="ACETATE KINASE"/>
    <property type="match status" value="1"/>
</dbReference>
<evidence type="ECO:0000256" key="2">
    <source>
        <dbReference type="ARBA" id="ARBA00022741"/>
    </source>
</evidence>
<feature type="binding site" evidence="5">
    <location>
        <position position="118"/>
    </location>
    <ligand>
        <name>substrate</name>
    </ligand>
</feature>
<evidence type="ECO:0000313" key="9">
    <source>
        <dbReference type="Proteomes" id="UP000747110"/>
    </source>
</evidence>